<dbReference type="AlphaFoldDB" id="A0A2J7RSB1"/>
<evidence type="ECO:0000313" key="2">
    <source>
        <dbReference type="Proteomes" id="UP000235965"/>
    </source>
</evidence>
<keyword evidence="2" id="KW-1185">Reference proteome</keyword>
<organism evidence="1 2">
    <name type="scientific">Cryptotermes secundus</name>
    <dbReference type="NCBI Taxonomy" id="105785"/>
    <lineage>
        <taxon>Eukaryota</taxon>
        <taxon>Metazoa</taxon>
        <taxon>Ecdysozoa</taxon>
        <taxon>Arthropoda</taxon>
        <taxon>Hexapoda</taxon>
        <taxon>Insecta</taxon>
        <taxon>Pterygota</taxon>
        <taxon>Neoptera</taxon>
        <taxon>Polyneoptera</taxon>
        <taxon>Dictyoptera</taxon>
        <taxon>Blattodea</taxon>
        <taxon>Blattoidea</taxon>
        <taxon>Termitoidae</taxon>
        <taxon>Kalotermitidae</taxon>
        <taxon>Cryptotermitinae</taxon>
        <taxon>Cryptotermes</taxon>
    </lineage>
</organism>
<accession>A0A2J7RSB1</accession>
<evidence type="ECO:0000313" key="1">
    <source>
        <dbReference type="EMBL" id="PNF43731.1"/>
    </source>
</evidence>
<name>A0A2J7RSB1_9NEOP</name>
<sequence>MALCCYPRSTVGDTEFTVLLVHVLNVSPCIAGKPSGFQAPSYKVYKYELSEGLSVIFEVEVRIIRRFLGPGYLYELNIERTDFLPQYWREREDSVSCRVTTNT</sequence>
<dbReference type="InParanoid" id="A0A2J7RSB1"/>
<comment type="caution">
    <text evidence="1">The sequence shown here is derived from an EMBL/GenBank/DDBJ whole genome shotgun (WGS) entry which is preliminary data.</text>
</comment>
<gene>
    <name evidence="1" type="ORF">B7P43_G14069</name>
</gene>
<protein>
    <submittedName>
        <fullName evidence="1">Uncharacterized protein</fullName>
    </submittedName>
</protein>
<dbReference type="Proteomes" id="UP000235965">
    <property type="component" value="Unassembled WGS sequence"/>
</dbReference>
<reference evidence="1 2" key="1">
    <citation type="submission" date="2017-12" db="EMBL/GenBank/DDBJ databases">
        <title>Hemimetabolous genomes reveal molecular basis of termite eusociality.</title>
        <authorList>
            <person name="Harrison M.C."/>
            <person name="Jongepier E."/>
            <person name="Robertson H.M."/>
            <person name="Arning N."/>
            <person name="Bitard-Feildel T."/>
            <person name="Chao H."/>
            <person name="Childers C.P."/>
            <person name="Dinh H."/>
            <person name="Doddapaneni H."/>
            <person name="Dugan S."/>
            <person name="Gowin J."/>
            <person name="Greiner C."/>
            <person name="Han Y."/>
            <person name="Hu H."/>
            <person name="Hughes D.S.T."/>
            <person name="Huylmans A.-K."/>
            <person name="Kemena C."/>
            <person name="Kremer L.P.M."/>
            <person name="Lee S.L."/>
            <person name="Lopez-Ezquerra A."/>
            <person name="Mallet L."/>
            <person name="Monroy-Kuhn J.M."/>
            <person name="Moser A."/>
            <person name="Murali S.C."/>
            <person name="Muzny D.M."/>
            <person name="Otani S."/>
            <person name="Piulachs M.-D."/>
            <person name="Poelchau M."/>
            <person name="Qu J."/>
            <person name="Schaub F."/>
            <person name="Wada-Katsumata A."/>
            <person name="Worley K.C."/>
            <person name="Xie Q."/>
            <person name="Ylla G."/>
            <person name="Poulsen M."/>
            <person name="Gibbs R.A."/>
            <person name="Schal C."/>
            <person name="Richards S."/>
            <person name="Belles X."/>
            <person name="Korb J."/>
            <person name="Bornberg-Bauer E."/>
        </authorList>
    </citation>
    <scope>NUCLEOTIDE SEQUENCE [LARGE SCALE GENOMIC DNA]</scope>
    <source>
        <tissue evidence="1">Whole body</tissue>
    </source>
</reference>
<dbReference type="EMBL" id="NEVH01000263">
    <property type="protein sequence ID" value="PNF43731.1"/>
    <property type="molecule type" value="Genomic_DNA"/>
</dbReference>
<proteinExistence type="predicted"/>